<dbReference type="EMBL" id="LT984813">
    <property type="protein sequence ID" value="SPD63008.1"/>
    <property type="molecule type" value="Genomic_DNA"/>
</dbReference>
<name>A0A9Q7USK0_9BURK</name>
<sequence>MQRYGGYQGKMRTGCYRLGLSLQPVTLHVLPWLLQPFCGLGDCVKRSSPHWCARWQMVTYGWFRMLELAAAWALLESR</sequence>
<proteinExistence type="predicted"/>
<dbReference type="Proteomes" id="UP000254259">
    <property type="component" value="Chromosome CBM2636"/>
</dbReference>
<reference evidence="1 2" key="1">
    <citation type="submission" date="2018-01" db="EMBL/GenBank/DDBJ databases">
        <authorList>
            <person name="Clerissi C."/>
        </authorList>
    </citation>
    <scope>NUCLEOTIDE SEQUENCE [LARGE SCALE GENOMIC DNA]</scope>
    <source>
        <strain evidence="1">Cupriavidus taiwanensis SWF 66322</strain>
    </source>
</reference>
<protein>
    <submittedName>
        <fullName evidence="1">Uncharacterized protein</fullName>
    </submittedName>
</protein>
<dbReference type="AlphaFoldDB" id="A0A9Q7USK0"/>
<evidence type="ECO:0000313" key="2">
    <source>
        <dbReference type="Proteomes" id="UP000254259"/>
    </source>
</evidence>
<evidence type="ECO:0000313" key="1">
    <source>
        <dbReference type="EMBL" id="SPD63008.1"/>
    </source>
</evidence>
<accession>A0A9Q7USK0</accession>
<gene>
    <name evidence="1" type="ORF">CBM2636_10024</name>
</gene>
<organism evidence="1 2">
    <name type="scientific">Cupriavidus taiwanensis</name>
    <dbReference type="NCBI Taxonomy" id="164546"/>
    <lineage>
        <taxon>Bacteria</taxon>
        <taxon>Pseudomonadati</taxon>
        <taxon>Pseudomonadota</taxon>
        <taxon>Betaproteobacteria</taxon>
        <taxon>Burkholderiales</taxon>
        <taxon>Burkholderiaceae</taxon>
        <taxon>Cupriavidus</taxon>
    </lineage>
</organism>